<organism evidence="2 4">
    <name type="scientific">Chitinophaga sancti</name>
    <dbReference type="NCBI Taxonomy" id="1004"/>
    <lineage>
        <taxon>Bacteria</taxon>
        <taxon>Pseudomonadati</taxon>
        <taxon>Bacteroidota</taxon>
        <taxon>Chitinophagia</taxon>
        <taxon>Chitinophagales</taxon>
        <taxon>Chitinophagaceae</taxon>
        <taxon>Chitinophaga</taxon>
    </lineage>
</organism>
<dbReference type="RefSeq" id="WP_072357654.1">
    <property type="nucleotide sequence ID" value="NZ_CP139972.1"/>
</dbReference>
<accession>A0A1K1NAW2</accession>
<feature type="chain" id="PRO_5009666045" evidence="1">
    <location>
        <begin position="26"/>
        <end position="152"/>
    </location>
</feature>
<evidence type="ECO:0000313" key="2">
    <source>
        <dbReference type="EMBL" id="SFW32570.1"/>
    </source>
</evidence>
<reference evidence="3 5" key="2">
    <citation type="submission" date="2023-11" db="EMBL/GenBank/DDBJ databases">
        <title>MicrobeMod: A computational toolkit for identifying prokaryotic methylation and restriction-modification with nanopore sequencing.</title>
        <authorList>
            <person name="Crits-Christoph A."/>
            <person name="Kang S.C."/>
            <person name="Lee H."/>
            <person name="Ostrov N."/>
        </authorList>
    </citation>
    <scope>NUCLEOTIDE SEQUENCE [LARGE SCALE GENOMIC DNA]</scope>
    <source>
        <strain evidence="3 5">ATCC 23090</strain>
    </source>
</reference>
<feature type="signal peptide" evidence="1">
    <location>
        <begin position="1"/>
        <end position="25"/>
    </location>
</feature>
<keyword evidence="1" id="KW-0732">Signal</keyword>
<dbReference type="Proteomes" id="UP000183788">
    <property type="component" value="Unassembled WGS sequence"/>
</dbReference>
<dbReference type="EMBL" id="FPIZ01000003">
    <property type="protein sequence ID" value="SFW32570.1"/>
    <property type="molecule type" value="Genomic_DNA"/>
</dbReference>
<evidence type="ECO:0000256" key="1">
    <source>
        <dbReference type="SAM" id="SignalP"/>
    </source>
</evidence>
<protein>
    <submittedName>
        <fullName evidence="2">Uncharacterized protein</fullName>
    </submittedName>
</protein>
<name>A0A1K1NAW2_9BACT</name>
<sequence length="152" mass="17616">MKYLLLPLKYALLPLLCLCCSITFGQQLEDAPFKGANKILVAYSSQGDSLFTYLCQQLLEYGYTPDKMNREFHFITTEEKNREGMVYVMRIYIKGDVVEFSAREASAFEKCVQVKRQTEYGPALGLFSHNECFSEMVEFIRATKPEKVRYSR</sequence>
<gene>
    <name evidence="2" type="ORF">SAMN05661012_01137</name>
    <name evidence="3" type="ORF">SR876_05720</name>
</gene>
<evidence type="ECO:0000313" key="4">
    <source>
        <dbReference type="Proteomes" id="UP000183788"/>
    </source>
</evidence>
<evidence type="ECO:0000313" key="5">
    <source>
        <dbReference type="Proteomes" id="UP001326715"/>
    </source>
</evidence>
<dbReference type="OrthoDB" id="666574at2"/>
<dbReference type="Proteomes" id="UP001326715">
    <property type="component" value="Chromosome"/>
</dbReference>
<evidence type="ECO:0000313" key="3">
    <source>
        <dbReference type="EMBL" id="WQG90986.1"/>
    </source>
</evidence>
<dbReference type="AlphaFoldDB" id="A0A1K1NAW2"/>
<proteinExistence type="predicted"/>
<reference evidence="2 4" key="1">
    <citation type="submission" date="2016-11" db="EMBL/GenBank/DDBJ databases">
        <authorList>
            <person name="Jaros S."/>
            <person name="Januszkiewicz K."/>
            <person name="Wedrychowicz H."/>
        </authorList>
    </citation>
    <scope>NUCLEOTIDE SEQUENCE [LARGE SCALE GENOMIC DNA]</scope>
    <source>
        <strain evidence="2 4">DSM 784</strain>
    </source>
</reference>
<keyword evidence="5" id="KW-1185">Reference proteome</keyword>
<dbReference type="EMBL" id="CP140154">
    <property type="protein sequence ID" value="WQG90986.1"/>
    <property type="molecule type" value="Genomic_DNA"/>
</dbReference>